<proteinExistence type="predicted"/>
<protein>
    <recommendedName>
        <fullName evidence="4">Secreted protein</fullName>
    </recommendedName>
</protein>
<feature type="signal peptide" evidence="1">
    <location>
        <begin position="1"/>
        <end position="29"/>
    </location>
</feature>
<gene>
    <name evidence="2" type="ORF">D8S82_08840</name>
</gene>
<comment type="caution">
    <text evidence="2">The sequence shown here is derived from an EMBL/GenBank/DDBJ whole genome shotgun (WGS) entry which is preliminary data.</text>
</comment>
<keyword evidence="1" id="KW-0732">Signal</keyword>
<dbReference type="AlphaFoldDB" id="A0A544W3R8"/>
<keyword evidence="3" id="KW-1185">Reference proteome</keyword>
<evidence type="ECO:0008006" key="4">
    <source>
        <dbReference type="Google" id="ProtNLM"/>
    </source>
</evidence>
<evidence type="ECO:0000313" key="2">
    <source>
        <dbReference type="EMBL" id="TQR86878.1"/>
    </source>
</evidence>
<dbReference type="EMBL" id="VIFX01000009">
    <property type="protein sequence ID" value="TQR86878.1"/>
    <property type="molecule type" value="Genomic_DNA"/>
</dbReference>
<reference evidence="2 3" key="1">
    <citation type="submission" date="2018-10" db="EMBL/GenBank/DDBJ databases">
        <title>Draft genome of Mycobacterium hodleri strain B.</title>
        <authorList>
            <person name="Amande T.J."/>
            <person name="Mcgenity T.J."/>
        </authorList>
    </citation>
    <scope>NUCLEOTIDE SEQUENCE [LARGE SCALE GENOMIC DNA]</scope>
    <source>
        <strain evidence="2 3">B</strain>
    </source>
</reference>
<name>A0A544W3R8_9MYCO</name>
<evidence type="ECO:0000256" key="1">
    <source>
        <dbReference type="SAM" id="SignalP"/>
    </source>
</evidence>
<dbReference type="RefSeq" id="WP_142551739.1">
    <property type="nucleotide sequence ID" value="NZ_VIFX01000009.1"/>
</dbReference>
<organism evidence="2 3">
    <name type="scientific">Mycolicibacterium hodleri</name>
    <dbReference type="NCBI Taxonomy" id="49897"/>
    <lineage>
        <taxon>Bacteria</taxon>
        <taxon>Bacillati</taxon>
        <taxon>Actinomycetota</taxon>
        <taxon>Actinomycetes</taxon>
        <taxon>Mycobacteriales</taxon>
        <taxon>Mycobacteriaceae</taxon>
        <taxon>Mycolicibacterium</taxon>
    </lineage>
</organism>
<dbReference type="Proteomes" id="UP000315759">
    <property type="component" value="Unassembled WGS sequence"/>
</dbReference>
<evidence type="ECO:0000313" key="3">
    <source>
        <dbReference type="Proteomes" id="UP000315759"/>
    </source>
</evidence>
<sequence>MTKLTRTTWFAVATALVTCAVVITPAAGAAPGTASSPMPMSGQWRACDFSKLKSVDAVGYARPVAHIRTDGSGTLVATVDVATAVPNTRYDVRVIQMPRPSLGCGPGAPGVVTGTLQTDAIGGGSTTFGGPVASGATGAWVVLERPSPYAQVPAEFYTTEFIASV</sequence>
<feature type="chain" id="PRO_5021921233" description="Secreted protein" evidence="1">
    <location>
        <begin position="30"/>
        <end position="165"/>
    </location>
</feature>
<accession>A0A544W3R8</accession>